<keyword evidence="6" id="KW-0694">RNA-binding</keyword>
<evidence type="ECO:0000256" key="7">
    <source>
        <dbReference type="PROSITE-ProRule" id="PRU00322"/>
    </source>
</evidence>
<keyword evidence="2" id="KW-0479">Metal-binding</keyword>
<feature type="domain" description="RRM" evidence="9">
    <location>
        <begin position="33"/>
        <end position="113"/>
    </location>
</feature>
<evidence type="ECO:0000313" key="11">
    <source>
        <dbReference type="EMBL" id="CAK0763445.1"/>
    </source>
</evidence>
<dbReference type="EMBL" id="CAUYUE010000004">
    <property type="protein sequence ID" value="CAK0763445.1"/>
    <property type="molecule type" value="Genomic_DNA"/>
</dbReference>
<dbReference type="Gene3D" id="3.30.70.330">
    <property type="match status" value="2"/>
</dbReference>
<evidence type="ECO:0000256" key="3">
    <source>
        <dbReference type="ARBA" id="ARBA00022771"/>
    </source>
</evidence>
<evidence type="ECO:0000256" key="5">
    <source>
        <dbReference type="ARBA" id="ARBA00023242"/>
    </source>
</evidence>
<dbReference type="InterPro" id="IPR036443">
    <property type="entry name" value="Znf_RanBP2_sf"/>
</dbReference>
<dbReference type="PROSITE" id="PS50102">
    <property type="entry name" value="RRM"/>
    <property type="match status" value="2"/>
</dbReference>
<dbReference type="Proteomes" id="UP001314263">
    <property type="component" value="Unassembled WGS sequence"/>
</dbReference>
<dbReference type="GO" id="GO:0003723">
    <property type="term" value="F:RNA binding"/>
    <property type="evidence" value="ECO:0007669"/>
    <property type="project" value="UniProtKB-UniRule"/>
</dbReference>
<evidence type="ECO:0000256" key="6">
    <source>
        <dbReference type="PROSITE-ProRule" id="PRU00176"/>
    </source>
</evidence>
<dbReference type="SMART" id="SM00360">
    <property type="entry name" value="RRM"/>
    <property type="match status" value="2"/>
</dbReference>
<keyword evidence="3 7" id="KW-0863">Zinc-finger</keyword>
<feature type="compositionally biased region" description="Low complexity" evidence="8">
    <location>
        <begin position="462"/>
        <end position="488"/>
    </location>
</feature>
<keyword evidence="4" id="KW-0862">Zinc</keyword>
<evidence type="ECO:0000256" key="2">
    <source>
        <dbReference type="ARBA" id="ARBA00022723"/>
    </source>
</evidence>
<dbReference type="PANTHER" id="PTHR13948:SF3">
    <property type="entry name" value="FI21118P1"/>
    <property type="match status" value="1"/>
</dbReference>
<keyword evidence="5" id="KW-0539">Nucleus</keyword>
<comment type="caution">
    <text evidence="11">The sequence shown here is derived from an EMBL/GenBank/DDBJ whole genome shotgun (WGS) entry which is preliminary data.</text>
</comment>
<feature type="region of interest" description="Disordered" evidence="8">
    <location>
        <begin position="439"/>
        <end position="517"/>
    </location>
</feature>
<feature type="region of interest" description="Disordered" evidence="8">
    <location>
        <begin position="272"/>
        <end position="320"/>
    </location>
</feature>
<dbReference type="InterPro" id="IPR035979">
    <property type="entry name" value="RBD_domain_sf"/>
</dbReference>
<evidence type="ECO:0000256" key="8">
    <source>
        <dbReference type="SAM" id="MobiDB-lite"/>
    </source>
</evidence>
<evidence type="ECO:0000259" key="10">
    <source>
        <dbReference type="PROSITE" id="PS50199"/>
    </source>
</evidence>
<dbReference type="GO" id="GO:0000398">
    <property type="term" value="P:mRNA splicing, via spliceosome"/>
    <property type="evidence" value="ECO:0007669"/>
    <property type="project" value="TreeGrafter"/>
</dbReference>
<gene>
    <name evidence="11" type="ORF">CVIRNUC_003058</name>
</gene>
<evidence type="ECO:0000259" key="9">
    <source>
        <dbReference type="PROSITE" id="PS50102"/>
    </source>
</evidence>
<comment type="subcellular location">
    <subcellularLocation>
        <location evidence="1">Nucleus</location>
    </subcellularLocation>
</comment>
<dbReference type="SUPFAM" id="SSF54928">
    <property type="entry name" value="RNA-binding domain, RBD"/>
    <property type="match status" value="2"/>
</dbReference>
<name>A0AAV1HXY8_9CHLO</name>
<dbReference type="GO" id="GO:0008270">
    <property type="term" value="F:zinc ion binding"/>
    <property type="evidence" value="ECO:0007669"/>
    <property type="project" value="UniProtKB-KW"/>
</dbReference>
<dbReference type="GO" id="GO:0005634">
    <property type="term" value="C:nucleus"/>
    <property type="evidence" value="ECO:0007669"/>
    <property type="project" value="UniProtKB-SubCell"/>
</dbReference>
<protein>
    <submittedName>
        <fullName evidence="11">Uncharacterized protein</fullName>
    </submittedName>
</protein>
<dbReference type="SMART" id="SM00547">
    <property type="entry name" value="ZnF_RBZ"/>
    <property type="match status" value="1"/>
</dbReference>
<feature type="compositionally biased region" description="Basic and acidic residues" evidence="8">
    <location>
        <begin position="439"/>
        <end position="459"/>
    </location>
</feature>
<dbReference type="Pfam" id="PF17780">
    <property type="entry name" value="OCRE"/>
    <property type="match status" value="1"/>
</dbReference>
<sequence>MYQEAYDPLQDSDEERGAEAPLSRRGWHETPSSTIYVRDVPEDALEADFYTLLAGYPGLVQVRLPISSSTGAAKGFAFVEFNSVEAAKALMDTEARDSLSLSGKLLALDYSISQHTSRGADASNLADWICTMCQAVNFSRRLECHQCSTKRAPDAQRVTAQRAGPSDVLKVSGIEPQTTEDRLHGLVAHAVAVKEVRLIRDKFTGQPRGFCFMEFHSVADAARALQLLQNAKVEGQQSVLKPSYAKQRASAVGPVPDAVEAAQAMSAYSDWAPQQYQEDAEQPAGSAPANGKQAASSAAPASMEGQPPAENGTSTSGFTYDSNSGYYYDPGSGYYYDANSGLYFDSASQQWLALDPETGQFSAPQQPDTAPSTAVESSIAATNAAVQQEWHQQQSLADLHAPEAIYQVKSAPTKKRGAVIGSAAKLSSEGLMAAAKLAREKEERKRAQEEDQKRREARQAAKKQQQQLLQQRQQQLAQMNSGAAMPQQPGAPPVARDGQIRGVIRSSGKWNAAANQQ</sequence>
<feature type="domain" description="RRM" evidence="9">
    <location>
        <begin position="167"/>
        <end position="247"/>
    </location>
</feature>
<dbReference type="InterPro" id="IPR000504">
    <property type="entry name" value="RRM_dom"/>
</dbReference>
<dbReference type="Gene3D" id="4.10.1060.10">
    <property type="entry name" value="Zinc finger, RanBP2-type"/>
    <property type="match status" value="1"/>
</dbReference>
<keyword evidence="12" id="KW-1185">Reference proteome</keyword>
<dbReference type="SUPFAM" id="SSF90209">
    <property type="entry name" value="Ran binding protein zinc finger-like"/>
    <property type="match status" value="1"/>
</dbReference>
<dbReference type="CDD" id="cd16074">
    <property type="entry name" value="OCRE"/>
    <property type="match status" value="1"/>
</dbReference>
<evidence type="ECO:0000256" key="1">
    <source>
        <dbReference type="ARBA" id="ARBA00004123"/>
    </source>
</evidence>
<accession>A0AAV1HXY8</accession>
<dbReference type="InterPro" id="IPR041591">
    <property type="entry name" value="OCRE"/>
</dbReference>
<dbReference type="Pfam" id="PF00076">
    <property type="entry name" value="RRM_1"/>
    <property type="match status" value="2"/>
</dbReference>
<evidence type="ECO:0000313" key="12">
    <source>
        <dbReference type="Proteomes" id="UP001314263"/>
    </source>
</evidence>
<dbReference type="PROSITE" id="PS50199">
    <property type="entry name" value="ZF_RANBP2_2"/>
    <property type="match status" value="1"/>
</dbReference>
<proteinExistence type="predicted"/>
<feature type="region of interest" description="Disordered" evidence="8">
    <location>
        <begin position="1"/>
        <end position="26"/>
    </location>
</feature>
<feature type="domain" description="RanBP2-type" evidence="10">
    <location>
        <begin position="124"/>
        <end position="153"/>
    </location>
</feature>
<dbReference type="AlphaFoldDB" id="A0AAV1HXY8"/>
<dbReference type="InterPro" id="IPR001876">
    <property type="entry name" value="Znf_RanBP2"/>
</dbReference>
<dbReference type="PANTHER" id="PTHR13948">
    <property type="entry name" value="RNA-BINDING PROTEIN"/>
    <property type="match status" value="1"/>
</dbReference>
<reference evidence="11 12" key="1">
    <citation type="submission" date="2023-10" db="EMBL/GenBank/DDBJ databases">
        <authorList>
            <person name="Maclean D."/>
            <person name="Macfadyen A."/>
        </authorList>
    </citation>
    <scope>NUCLEOTIDE SEQUENCE [LARGE SCALE GENOMIC DNA]</scope>
</reference>
<dbReference type="InterPro" id="IPR012677">
    <property type="entry name" value="Nucleotide-bd_a/b_plait_sf"/>
</dbReference>
<evidence type="ECO:0000256" key="4">
    <source>
        <dbReference type="ARBA" id="ARBA00022833"/>
    </source>
</evidence>
<dbReference type="PROSITE" id="PS01358">
    <property type="entry name" value="ZF_RANBP2_1"/>
    <property type="match status" value="1"/>
</dbReference>
<organism evidence="11 12">
    <name type="scientific">Coccomyxa viridis</name>
    <dbReference type="NCBI Taxonomy" id="1274662"/>
    <lineage>
        <taxon>Eukaryota</taxon>
        <taxon>Viridiplantae</taxon>
        <taxon>Chlorophyta</taxon>
        <taxon>core chlorophytes</taxon>
        <taxon>Trebouxiophyceae</taxon>
        <taxon>Trebouxiophyceae incertae sedis</taxon>
        <taxon>Coccomyxaceae</taxon>
        <taxon>Coccomyxa</taxon>
    </lineage>
</organism>